<feature type="compositionally biased region" description="Low complexity" evidence="1">
    <location>
        <begin position="73"/>
        <end position="85"/>
    </location>
</feature>
<name>A0A0G4HJX9_9ALVE</name>
<evidence type="ECO:0000313" key="2">
    <source>
        <dbReference type="EMBL" id="CEM44559.1"/>
    </source>
</evidence>
<dbReference type="AlphaFoldDB" id="A0A0G4HJX9"/>
<dbReference type="SUPFAM" id="SSF74788">
    <property type="entry name" value="Cullin repeat-like"/>
    <property type="match status" value="1"/>
</dbReference>
<reference evidence="2" key="1">
    <citation type="submission" date="2014-11" db="EMBL/GenBank/DDBJ databases">
        <authorList>
            <person name="Otto D Thomas"/>
            <person name="Naeem Raeece"/>
        </authorList>
    </citation>
    <scope>NUCLEOTIDE SEQUENCE</scope>
</reference>
<sequence length="103" mass="11868">MTRRMYLERAEQALTDEQARAGAYIDESTVEKLSQTCRQELMGRDKETVTEDDHSRTALPQILPRPCAHLTATTAESTRTTARTATQKKNEARDNKWWIPNFK</sequence>
<dbReference type="VEuPathDB" id="CryptoDB:Cvel_7202"/>
<proteinExistence type="predicted"/>
<dbReference type="EMBL" id="CDMZ01002958">
    <property type="protein sequence ID" value="CEM44559.1"/>
    <property type="molecule type" value="Genomic_DNA"/>
</dbReference>
<feature type="region of interest" description="Disordered" evidence="1">
    <location>
        <begin position="73"/>
        <end position="94"/>
    </location>
</feature>
<evidence type="ECO:0000256" key="1">
    <source>
        <dbReference type="SAM" id="MobiDB-lite"/>
    </source>
</evidence>
<gene>
    <name evidence="2" type="ORF">Cvel_7202</name>
</gene>
<dbReference type="Gene3D" id="1.20.1310.10">
    <property type="entry name" value="Cullin Repeats"/>
    <property type="match status" value="1"/>
</dbReference>
<accession>A0A0G4HJX9</accession>
<protein>
    <submittedName>
        <fullName evidence="2">Uncharacterized protein</fullName>
    </submittedName>
</protein>
<organism evidence="2">
    <name type="scientific">Chromera velia CCMP2878</name>
    <dbReference type="NCBI Taxonomy" id="1169474"/>
    <lineage>
        <taxon>Eukaryota</taxon>
        <taxon>Sar</taxon>
        <taxon>Alveolata</taxon>
        <taxon>Colpodellida</taxon>
        <taxon>Chromeraceae</taxon>
        <taxon>Chromera</taxon>
    </lineage>
</organism>
<dbReference type="InterPro" id="IPR016159">
    <property type="entry name" value="Cullin_repeat-like_dom_sf"/>
</dbReference>